<keyword evidence="2" id="KW-1185">Reference proteome</keyword>
<dbReference type="Proteomes" id="UP001372338">
    <property type="component" value="Unassembled WGS sequence"/>
</dbReference>
<comment type="caution">
    <text evidence="1">The sequence shown here is derived from an EMBL/GenBank/DDBJ whole genome shotgun (WGS) entry which is preliminary data.</text>
</comment>
<proteinExistence type="predicted"/>
<sequence>MVEMRDIWYSLDYLVTFILPYSENCRDLPCSQDQHLQLLDWEGITEKHYRCGLPVSIRIHGKYDRLYCFNLGIPVAVPLLWFKAIHLLPACRPCPKPGLIKGLRAHTDVGGIILLFQHDKKLPFREKHIVQQASIVENLENSGVLNNSLERKPSKCEEADRQRNAKYEQRREWRCEHSAATKSVSGGTKATAPPQFFLLRDVLTLVEEDGVKFLNPELLIPED</sequence>
<organism evidence="1 2">
    <name type="scientific">Crotalaria pallida</name>
    <name type="common">Smooth rattlebox</name>
    <name type="synonym">Crotalaria striata</name>
    <dbReference type="NCBI Taxonomy" id="3830"/>
    <lineage>
        <taxon>Eukaryota</taxon>
        <taxon>Viridiplantae</taxon>
        <taxon>Streptophyta</taxon>
        <taxon>Embryophyta</taxon>
        <taxon>Tracheophyta</taxon>
        <taxon>Spermatophyta</taxon>
        <taxon>Magnoliopsida</taxon>
        <taxon>eudicotyledons</taxon>
        <taxon>Gunneridae</taxon>
        <taxon>Pentapetalae</taxon>
        <taxon>rosids</taxon>
        <taxon>fabids</taxon>
        <taxon>Fabales</taxon>
        <taxon>Fabaceae</taxon>
        <taxon>Papilionoideae</taxon>
        <taxon>50 kb inversion clade</taxon>
        <taxon>genistoids sensu lato</taxon>
        <taxon>core genistoids</taxon>
        <taxon>Crotalarieae</taxon>
        <taxon>Crotalaria</taxon>
    </lineage>
</organism>
<evidence type="ECO:0000313" key="2">
    <source>
        <dbReference type="Proteomes" id="UP001372338"/>
    </source>
</evidence>
<accession>A0AAN9FDE3</accession>
<evidence type="ECO:0000313" key="1">
    <source>
        <dbReference type="EMBL" id="KAK7274497.1"/>
    </source>
</evidence>
<protein>
    <submittedName>
        <fullName evidence="1">Uncharacterized protein</fullName>
    </submittedName>
</protein>
<reference evidence="1 2" key="1">
    <citation type="submission" date="2024-01" db="EMBL/GenBank/DDBJ databases">
        <title>The genomes of 5 underutilized Papilionoideae crops provide insights into root nodulation and disease resistanc.</title>
        <authorList>
            <person name="Yuan L."/>
        </authorList>
    </citation>
    <scope>NUCLEOTIDE SEQUENCE [LARGE SCALE GENOMIC DNA]</scope>
    <source>
        <strain evidence="1">ZHUSHIDOU_FW_LH</strain>
        <tissue evidence="1">Leaf</tissue>
    </source>
</reference>
<dbReference type="AlphaFoldDB" id="A0AAN9FDE3"/>
<name>A0AAN9FDE3_CROPI</name>
<dbReference type="EMBL" id="JAYWIO010000003">
    <property type="protein sequence ID" value="KAK7274497.1"/>
    <property type="molecule type" value="Genomic_DNA"/>
</dbReference>
<gene>
    <name evidence="1" type="ORF">RIF29_15589</name>
</gene>